<accession>A0A1C0Y8E2</accession>
<dbReference type="AlphaFoldDB" id="A0A1C0Y8E2"/>
<feature type="domain" description="PglD N-terminal" evidence="1">
    <location>
        <begin position="5"/>
        <end position="79"/>
    </location>
</feature>
<dbReference type="RefSeq" id="WP_066546840.1">
    <property type="nucleotide sequence ID" value="NZ_MASJ01000037.1"/>
</dbReference>
<keyword evidence="3" id="KW-1185">Reference proteome</keyword>
<gene>
    <name evidence="2" type="ORF">A6M13_15905</name>
</gene>
<dbReference type="Pfam" id="PF17836">
    <property type="entry name" value="PglD_N"/>
    <property type="match status" value="1"/>
</dbReference>
<evidence type="ECO:0000259" key="1">
    <source>
        <dbReference type="Pfam" id="PF17836"/>
    </source>
</evidence>
<dbReference type="EMBL" id="MASJ01000037">
    <property type="protein sequence ID" value="OCS83421.1"/>
    <property type="molecule type" value="Genomic_DNA"/>
</dbReference>
<protein>
    <recommendedName>
        <fullName evidence="1">PglD N-terminal domain-containing protein</fullName>
    </recommendedName>
</protein>
<dbReference type="InterPro" id="IPR041561">
    <property type="entry name" value="PglD_N"/>
</dbReference>
<proteinExistence type="predicted"/>
<dbReference type="Proteomes" id="UP000093199">
    <property type="component" value="Unassembled WGS sequence"/>
</dbReference>
<dbReference type="OrthoDB" id="9794407at2"/>
<evidence type="ECO:0000313" key="3">
    <source>
        <dbReference type="Proteomes" id="UP000093199"/>
    </source>
</evidence>
<name>A0A1C0Y8E2_9BACL</name>
<reference evidence="2 3" key="1">
    <citation type="submission" date="2016-07" db="EMBL/GenBank/DDBJ databases">
        <title>Caryophanon tenue genome sequencing.</title>
        <authorList>
            <person name="Verma A."/>
            <person name="Pal Y."/>
            <person name="Krishnamurthi S."/>
        </authorList>
    </citation>
    <scope>NUCLEOTIDE SEQUENCE [LARGE SCALE GENOMIC DNA]</scope>
    <source>
        <strain evidence="2 3">DSM 14152</strain>
    </source>
</reference>
<sequence>MQRYILIGDSGHSKVITDCITSNNDIVVAKLDDKYTEVFEEEAIVKGPLSALPDLLDANTKIIIAIGANHIRKKIMTKLTVSP</sequence>
<evidence type="ECO:0000313" key="2">
    <source>
        <dbReference type="EMBL" id="OCS83421.1"/>
    </source>
</evidence>
<organism evidence="2 3">
    <name type="scientific">Caryophanon tenue</name>
    <dbReference type="NCBI Taxonomy" id="33978"/>
    <lineage>
        <taxon>Bacteria</taxon>
        <taxon>Bacillati</taxon>
        <taxon>Bacillota</taxon>
        <taxon>Bacilli</taxon>
        <taxon>Bacillales</taxon>
        <taxon>Caryophanaceae</taxon>
        <taxon>Caryophanon</taxon>
    </lineage>
</organism>
<comment type="caution">
    <text evidence="2">The sequence shown here is derived from an EMBL/GenBank/DDBJ whole genome shotgun (WGS) entry which is preliminary data.</text>
</comment>
<dbReference type="Gene3D" id="3.40.50.20">
    <property type="match status" value="1"/>
</dbReference>
<dbReference type="STRING" id="33978.A6M13_15905"/>